<evidence type="ECO:0000256" key="2">
    <source>
        <dbReference type="ARBA" id="ARBA00004401"/>
    </source>
</evidence>
<evidence type="ECO:0000313" key="27">
    <source>
        <dbReference type="EMBL" id="MBM6818197.1"/>
    </source>
</evidence>
<dbReference type="InterPro" id="IPR023346">
    <property type="entry name" value="Lysozyme-like_dom_sf"/>
</dbReference>
<evidence type="ECO:0000256" key="4">
    <source>
        <dbReference type="ARBA" id="ARBA00018638"/>
    </source>
</evidence>
<dbReference type="InterPro" id="IPR001460">
    <property type="entry name" value="PCN-bd_Tpept"/>
</dbReference>
<dbReference type="SUPFAM" id="SSF56601">
    <property type="entry name" value="beta-lactamase/transpeptidase-like"/>
    <property type="match status" value="1"/>
</dbReference>
<keyword evidence="28" id="KW-1185">Reference proteome</keyword>
<evidence type="ECO:0000313" key="28">
    <source>
        <dbReference type="Proteomes" id="UP000767334"/>
    </source>
</evidence>
<evidence type="ECO:0000256" key="11">
    <source>
        <dbReference type="ARBA" id="ARBA00022801"/>
    </source>
</evidence>
<keyword evidence="13" id="KW-0735">Signal-anchor</keyword>
<evidence type="ECO:0000256" key="7">
    <source>
        <dbReference type="ARBA" id="ARBA00022670"/>
    </source>
</evidence>
<evidence type="ECO:0000256" key="22">
    <source>
        <dbReference type="ARBA" id="ARBA00049902"/>
    </source>
</evidence>
<comment type="function">
    <text evidence="1">Cell wall formation. Synthesis of cross-linked peptidoglycan from the lipid intermediates. The enzyme has a penicillin-insensitive transglycosylase N-terminal domain (formation of linear glycan strands) and a penicillin-sensitive transpeptidase C-terminal domain (cross-linking of the peptide subunits).</text>
</comment>
<evidence type="ECO:0000256" key="6">
    <source>
        <dbReference type="ARBA" id="ARBA00022645"/>
    </source>
</evidence>
<dbReference type="EC" id="2.4.99.28" evidence="21"/>
<evidence type="ECO:0000256" key="17">
    <source>
        <dbReference type="ARBA" id="ARBA00023251"/>
    </source>
</evidence>
<evidence type="ECO:0000256" key="3">
    <source>
        <dbReference type="ARBA" id="ARBA00012448"/>
    </source>
</evidence>
<evidence type="ECO:0000256" key="18">
    <source>
        <dbReference type="ARBA" id="ARBA00023268"/>
    </source>
</evidence>
<keyword evidence="19" id="KW-0961">Cell wall biogenesis/degradation</keyword>
<dbReference type="InterPro" id="IPR036950">
    <property type="entry name" value="PBP_transglycosylase"/>
</dbReference>
<evidence type="ECO:0000256" key="14">
    <source>
        <dbReference type="ARBA" id="ARBA00022984"/>
    </source>
</evidence>
<keyword evidence="16 24" id="KW-0472">Membrane</keyword>
<reference evidence="27 28" key="1">
    <citation type="journal article" date="2021" name="Sci. Rep.">
        <title>The distribution of antibiotic resistance genes in chicken gut microbiota commensals.</title>
        <authorList>
            <person name="Juricova H."/>
            <person name="Matiasovicova J."/>
            <person name="Kubasova T."/>
            <person name="Cejkova D."/>
            <person name="Rychlik I."/>
        </authorList>
    </citation>
    <scope>NUCLEOTIDE SEQUENCE [LARGE SCALE GENOMIC DNA]</scope>
    <source>
        <strain evidence="27 28">An435</strain>
    </source>
</reference>
<feature type="region of interest" description="Disordered" evidence="23">
    <location>
        <begin position="1"/>
        <end position="25"/>
    </location>
</feature>
<keyword evidence="14" id="KW-0573">Peptidoglycan synthesis</keyword>
<keyword evidence="18" id="KW-0511">Multifunctional enzyme</keyword>
<feature type="compositionally biased region" description="Basic and acidic residues" evidence="23">
    <location>
        <begin position="1"/>
        <end position="16"/>
    </location>
</feature>
<evidence type="ECO:0000256" key="10">
    <source>
        <dbReference type="ARBA" id="ARBA00022692"/>
    </source>
</evidence>
<comment type="catalytic activity">
    <reaction evidence="22">
        <text>[GlcNAc-(1-&gt;4)-Mur2Ac(oyl-L-Ala-gamma-D-Glu-L-Lys-D-Ala-D-Ala)](n)-di-trans,octa-cis-undecaprenyl diphosphate + beta-D-GlcNAc-(1-&gt;4)-Mur2Ac(oyl-L-Ala-gamma-D-Glu-L-Lys-D-Ala-D-Ala)-di-trans,octa-cis-undecaprenyl diphosphate = [GlcNAc-(1-&gt;4)-Mur2Ac(oyl-L-Ala-gamma-D-Glu-L-Lys-D-Ala-D-Ala)](n+1)-di-trans,octa-cis-undecaprenyl diphosphate + di-trans,octa-cis-undecaprenyl diphosphate + H(+)</text>
        <dbReference type="Rhea" id="RHEA:23708"/>
        <dbReference type="Rhea" id="RHEA-COMP:9602"/>
        <dbReference type="Rhea" id="RHEA-COMP:9603"/>
        <dbReference type="ChEBI" id="CHEBI:15378"/>
        <dbReference type="ChEBI" id="CHEBI:58405"/>
        <dbReference type="ChEBI" id="CHEBI:60033"/>
        <dbReference type="ChEBI" id="CHEBI:78435"/>
        <dbReference type="EC" id="2.4.99.28"/>
    </reaction>
</comment>
<keyword evidence="15 24" id="KW-1133">Transmembrane helix</keyword>
<dbReference type="SUPFAM" id="SSF53955">
    <property type="entry name" value="Lysozyme-like"/>
    <property type="match status" value="1"/>
</dbReference>
<dbReference type="InterPro" id="IPR050396">
    <property type="entry name" value="Glycosyltr_51/Transpeptidase"/>
</dbReference>
<keyword evidence="10 24" id="KW-0812">Transmembrane</keyword>
<organism evidence="27 28">
    <name type="scientific">Clostridium saudiense</name>
    <dbReference type="NCBI Taxonomy" id="1414720"/>
    <lineage>
        <taxon>Bacteria</taxon>
        <taxon>Bacillati</taxon>
        <taxon>Bacillota</taxon>
        <taxon>Clostridia</taxon>
        <taxon>Eubacteriales</taxon>
        <taxon>Clostridiaceae</taxon>
        <taxon>Clostridium</taxon>
    </lineage>
</organism>
<feature type="region of interest" description="Disordered" evidence="23">
    <location>
        <begin position="857"/>
        <end position="891"/>
    </location>
</feature>
<proteinExistence type="predicted"/>
<feature type="domain" description="Penicillin-binding protein transpeptidase" evidence="25">
    <location>
        <begin position="395"/>
        <end position="672"/>
    </location>
</feature>
<dbReference type="RefSeq" id="WP_204571827.1">
    <property type="nucleotide sequence ID" value="NZ_JACJLL010000008.1"/>
</dbReference>
<dbReference type="Gene3D" id="3.40.710.10">
    <property type="entry name" value="DD-peptidase/beta-lactamase superfamily"/>
    <property type="match status" value="1"/>
</dbReference>
<evidence type="ECO:0000256" key="15">
    <source>
        <dbReference type="ARBA" id="ARBA00022989"/>
    </source>
</evidence>
<keyword evidence="5" id="KW-1003">Cell membrane</keyword>
<evidence type="ECO:0000256" key="13">
    <source>
        <dbReference type="ARBA" id="ARBA00022968"/>
    </source>
</evidence>
<evidence type="ECO:0000259" key="25">
    <source>
        <dbReference type="Pfam" id="PF00905"/>
    </source>
</evidence>
<keyword evidence="6" id="KW-0121">Carboxypeptidase</keyword>
<evidence type="ECO:0000256" key="16">
    <source>
        <dbReference type="ARBA" id="ARBA00023136"/>
    </source>
</evidence>
<evidence type="ECO:0000256" key="9">
    <source>
        <dbReference type="ARBA" id="ARBA00022679"/>
    </source>
</evidence>
<dbReference type="PANTHER" id="PTHR32282">
    <property type="entry name" value="BINDING PROTEIN TRANSPEPTIDASE, PUTATIVE-RELATED"/>
    <property type="match status" value="1"/>
</dbReference>
<comment type="subcellular location">
    <subcellularLocation>
        <location evidence="2">Cell membrane</location>
        <topology evidence="2">Single-pass type II membrane protein</topology>
    </subcellularLocation>
</comment>
<comment type="catalytic activity">
    <reaction evidence="20">
        <text>Preferential cleavage: (Ac)2-L-Lys-D-Ala-|-D-Ala. Also transpeptidation of peptidyl-alanyl moieties that are N-acyl substituents of D-alanine.</text>
        <dbReference type="EC" id="3.4.16.4"/>
    </reaction>
</comment>
<feature type="domain" description="Glycosyl transferase family 51" evidence="26">
    <location>
        <begin position="87"/>
        <end position="279"/>
    </location>
</feature>
<keyword evidence="7" id="KW-0645">Protease</keyword>
<evidence type="ECO:0000256" key="21">
    <source>
        <dbReference type="ARBA" id="ARBA00044770"/>
    </source>
</evidence>
<keyword evidence="8" id="KW-0328">Glycosyltransferase</keyword>
<evidence type="ECO:0000256" key="5">
    <source>
        <dbReference type="ARBA" id="ARBA00022475"/>
    </source>
</evidence>
<accession>A0ABS2FDR9</accession>
<evidence type="ECO:0000256" key="23">
    <source>
        <dbReference type="SAM" id="MobiDB-lite"/>
    </source>
</evidence>
<keyword evidence="11" id="KW-0378">Hydrolase</keyword>
<sequence length="891" mass="97524">MAKDSNKSKGPTEKVAKSKSAKKKLKKKPSKIKRFFKYFFLTILIIGLLIGVVGVGYVVAVIKTTPELDVNAIYNLNQPSMLFDDQGEFIDDLPSTEIRYIISYDEMPQNLINAYISIEDERFMSHGGIDVKRILGAAARDVMVILGKQNGIHGASTITQQLIKNTILATEASAESTPLDRINRKIKEIVLAVQLDKKLSKEEIIASYLNTIPLSGHIYGVEAASRYFFAKNTKDLTLLECAYIAGITQAPTTYSAYNTSSSNYPNGYIRRTQTVLSKMLELGYITQEEFDTAYAQAEANDFNFSKLDTDYGVNQEWFVYPALDQVKEDLKEKYKYTDEEVNKLLVNGGLKIYTTLNTEMQNAVQEILDERTNLQVDDTSSDPTDSDGVPKLQASATVIDYKTGQVKVLIGGRGNQPPTSLNRAYFDLKSIGSTTKPLTVYGPAIDTKLITAGTPLDDSSVSSEILKKYNFGSVNPKNADGSMAGFVTAREALTYSKNLTSIKTVDMLGLDTALEYGERAGLKYAPESHTMSALALGQFEQPQRNRDGGNTTILASAYGALGNNGVIYEPSLYTRVEDASGNVLLEKEPKATTLFSPQTSYILYDILKGSSTKAQFSDIPVAGKTGTTDNSDNFWFAGVTPYYSGSVWIGYDIPQKMYGSSGSAATLFGKVMSVVHSGLSYTDIEAPSGLVQAKVCKDSGKSPTDLCYQDQRGNRVKTEYFIEGTEPKSVCDVHVKVTVNSSNNKLANDNTPARLLADKVFIKKPNANPNAADYPFVVPTQEDDTKPEEKINLSQIGLRANMDLYDAIVILNNRGIKYSFKGLSVSGAINPGQYTLTSFTSEINSGETVSLTVKITTNTPDENIGATPPSEETPDDNNNTDANENNNNTDE</sequence>
<keyword evidence="17" id="KW-0046">Antibiotic resistance</keyword>
<evidence type="ECO:0000256" key="24">
    <source>
        <dbReference type="SAM" id="Phobius"/>
    </source>
</evidence>
<dbReference type="Pfam" id="PF00912">
    <property type="entry name" value="Transgly"/>
    <property type="match status" value="1"/>
</dbReference>
<dbReference type="EC" id="3.4.16.4" evidence="3"/>
<name>A0ABS2FDR9_9CLOT</name>
<evidence type="ECO:0000256" key="20">
    <source>
        <dbReference type="ARBA" id="ARBA00034000"/>
    </source>
</evidence>
<gene>
    <name evidence="27" type="ORF">H6A19_02390</name>
</gene>
<protein>
    <recommendedName>
        <fullName evidence="4">Penicillin-binding protein 1A</fullName>
        <ecNumber evidence="21">2.4.99.28</ecNumber>
        <ecNumber evidence="3">3.4.16.4</ecNumber>
    </recommendedName>
</protein>
<evidence type="ECO:0000259" key="26">
    <source>
        <dbReference type="Pfam" id="PF00912"/>
    </source>
</evidence>
<evidence type="ECO:0000256" key="1">
    <source>
        <dbReference type="ARBA" id="ARBA00002624"/>
    </source>
</evidence>
<dbReference type="PANTHER" id="PTHR32282:SF11">
    <property type="entry name" value="PENICILLIN-BINDING PROTEIN 1B"/>
    <property type="match status" value="1"/>
</dbReference>
<comment type="caution">
    <text evidence="27">The sequence shown here is derived from an EMBL/GenBank/DDBJ whole genome shotgun (WGS) entry which is preliminary data.</text>
</comment>
<dbReference type="InterPro" id="IPR001264">
    <property type="entry name" value="Glyco_trans_51"/>
</dbReference>
<feature type="transmembrane region" description="Helical" evidence="24">
    <location>
        <begin position="35"/>
        <end position="60"/>
    </location>
</feature>
<dbReference type="Proteomes" id="UP000767334">
    <property type="component" value="Unassembled WGS sequence"/>
</dbReference>
<dbReference type="InterPro" id="IPR012338">
    <property type="entry name" value="Beta-lactam/transpept-like"/>
</dbReference>
<keyword evidence="9" id="KW-0808">Transferase</keyword>
<evidence type="ECO:0000256" key="8">
    <source>
        <dbReference type="ARBA" id="ARBA00022676"/>
    </source>
</evidence>
<evidence type="ECO:0000256" key="12">
    <source>
        <dbReference type="ARBA" id="ARBA00022960"/>
    </source>
</evidence>
<dbReference type="Pfam" id="PF00905">
    <property type="entry name" value="Transpeptidase"/>
    <property type="match status" value="1"/>
</dbReference>
<evidence type="ECO:0000256" key="19">
    <source>
        <dbReference type="ARBA" id="ARBA00023316"/>
    </source>
</evidence>
<feature type="compositionally biased region" description="Low complexity" evidence="23">
    <location>
        <begin position="876"/>
        <end position="891"/>
    </location>
</feature>
<dbReference type="EMBL" id="JACJLL010000008">
    <property type="protein sequence ID" value="MBM6818197.1"/>
    <property type="molecule type" value="Genomic_DNA"/>
</dbReference>
<dbReference type="Gene3D" id="1.10.3810.10">
    <property type="entry name" value="Biosynthetic peptidoglycan transglycosylase-like"/>
    <property type="match status" value="1"/>
</dbReference>
<keyword evidence="12" id="KW-0133">Cell shape</keyword>